<feature type="transmembrane region" description="Helical" evidence="5">
    <location>
        <begin position="319"/>
        <end position="338"/>
    </location>
</feature>
<name>A0A7G8Q5Y6_9GAMM</name>
<keyword evidence="1 5" id="KW-0812">Transmembrane</keyword>
<feature type="transmembrane region" description="Helical" evidence="5">
    <location>
        <begin position="358"/>
        <end position="377"/>
    </location>
</feature>
<protein>
    <submittedName>
        <fullName evidence="7">MFS transporter</fullName>
    </submittedName>
</protein>
<dbReference type="CDD" id="cd17324">
    <property type="entry name" value="MFS_NepI_like"/>
    <property type="match status" value="1"/>
</dbReference>
<evidence type="ECO:0000313" key="7">
    <source>
        <dbReference type="EMBL" id="QNK02194.1"/>
    </source>
</evidence>
<feature type="transmembrane region" description="Helical" evidence="5">
    <location>
        <begin position="28"/>
        <end position="49"/>
    </location>
</feature>
<gene>
    <name evidence="7" type="ORF">H8F01_03235</name>
</gene>
<dbReference type="InterPro" id="IPR011701">
    <property type="entry name" value="MFS"/>
</dbReference>
<evidence type="ECO:0000256" key="2">
    <source>
        <dbReference type="ARBA" id="ARBA00022989"/>
    </source>
</evidence>
<accession>A0A7G8Q5Y6</accession>
<dbReference type="Gene3D" id="1.20.1250.20">
    <property type="entry name" value="MFS general substrate transporter like domains"/>
    <property type="match status" value="1"/>
</dbReference>
<feature type="transmembrane region" description="Helical" evidence="5">
    <location>
        <begin position="232"/>
        <end position="256"/>
    </location>
</feature>
<organism evidence="7 8">
    <name type="scientific">Dyella telluris</name>
    <dbReference type="NCBI Taxonomy" id="2763498"/>
    <lineage>
        <taxon>Bacteria</taxon>
        <taxon>Pseudomonadati</taxon>
        <taxon>Pseudomonadota</taxon>
        <taxon>Gammaproteobacteria</taxon>
        <taxon>Lysobacterales</taxon>
        <taxon>Rhodanobacteraceae</taxon>
        <taxon>Dyella</taxon>
    </lineage>
</organism>
<dbReference type="PROSITE" id="PS50850">
    <property type="entry name" value="MFS"/>
    <property type="match status" value="1"/>
</dbReference>
<keyword evidence="2 5" id="KW-1133">Transmembrane helix</keyword>
<keyword evidence="3 5" id="KW-0472">Membrane</keyword>
<feature type="transmembrane region" description="Helical" evidence="5">
    <location>
        <begin position="185"/>
        <end position="205"/>
    </location>
</feature>
<dbReference type="SUPFAM" id="SSF103473">
    <property type="entry name" value="MFS general substrate transporter"/>
    <property type="match status" value="1"/>
</dbReference>
<dbReference type="Proteomes" id="UP000515873">
    <property type="component" value="Chromosome"/>
</dbReference>
<feature type="transmembrane region" description="Helical" evidence="5">
    <location>
        <begin position="155"/>
        <end position="173"/>
    </location>
</feature>
<sequence length="416" mass="43063">MSEQNASLESAGRPGKASTPASAPAPSIGPVLTLAMAASCGVCVANIYYNQPLLGLLQSAFDGQAGIVDWVPTITQLGYAGGLVCVIPLGDRIARRPLIIAQTLCLVLALVLLALSPNALVLVVASALVGITASVAQQIVPFAAELANPEQRGRVVGRVMAGLLCGILFSRAFGGYIGEQFGWRAAYWCGALLSAAAAGLLWATLPSRAASTTETYATLMRSLGTLLAQEPALVRATTIQALLFGSFIAFWSILALRLEAHFHLGAEAAGAFGILGAIGVLAAPLAGRVADRKGPHLIIGLGAVVMLLSWLVFAGWPSVAGLIVGVILLDFGEQIALVSNQHVIYALRPEARSRVNTVFMGGMFVGGAFGAWGAVIAWQRGGWIPVAGLGAVLVVLALAIHGVSRLAQSRRRHLEG</sequence>
<dbReference type="AlphaFoldDB" id="A0A7G8Q5Y6"/>
<dbReference type="EMBL" id="CP060412">
    <property type="protein sequence ID" value="QNK02194.1"/>
    <property type="molecule type" value="Genomic_DNA"/>
</dbReference>
<feature type="domain" description="Major facilitator superfamily (MFS) profile" evidence="6">
    <location>
        <begin position="30"/>
        <end position="405"/>
    </location>
</feature>
<reference evidence="7 8" key="1">
    <citation type="submission" date="2020-08" db="EMBL/GenBank/DDBJ databases">
        <title>Dyella sp. G9 isolated from forest soil.</title>
        <authorList>
            <person name="Fu J."/>
            <person name="Qiu L."/>
        </authorList>
    </citation>
    <scope>NUCLEOTIDE SEQUENCE [LARGE SCALE GENOMIC DNA]</scope>
    <source>
        <strain evidence="7 8">G9</strain>
    </source>
</reference>
<dbReference type="GO" id="GO:0022857">
    <property type="term" value="F:transmembrane transporter activity"/>
    <property type="evidence" value="ECO:0007669"/>
    <property type="project" value="InterPro"/>
</dbReference>
<feature type="transmembrane region" description="Helical" evidence="5">
    <location>
        <begin position="383"/>
        <end position="403"/>
    </location>
</feature>
<feature type="transmembrane region" description="Helical" evidence="5">
    <location>
        <begin position="294"/>
        <end position="313"/>
    </location>
</feature>
<proteinExistence type="predicted"/>
<feature type="transmembrane region" description="Helical" evidence="5">
    <location>
        <begin position="98"/>
        <end position="115"/>
    </location>
</feature>
<keyword evidence="8" id="KW-1185">Reference proteome</keyword>
<dbReference type="Pfam" id="PF07690">
    <property type="entry name" value="MFS_1"/>
    <property type="match status" value="1"/>
</dbReference>
<feature type="transmembrane region" description="Helical" evidence="5">
    <location>
        <begin position="121"/>
        <end position="143"/>
    </location>
</feature>
<dbReference type="InterPro" id="IPR020846">
    <property type="entry name" value="MFS_dom"/>
</dbReference>
<dbReference type="RefSeq" id="WP_187057651.1">
    <property type="nucleotide sequence ID" value="NZ_CP060412.1"/>
</dbReference>
<dbReference type="KEGG" id="dtl:H8F01_03235"/>
<evidence type="ECO:0000259" key="6">
    <source>
        <dbReference type="PROSITE" id="PS50850"/>
    </source>
</evidence>
<evidence type="ECO:0000256" key="4">
    <source>
        <dbReference type="SAM" id="MobiDB-lite"/>
    </source>
</evidence>
<evidence type="ECO:0000256" key="3">
    <source>
        <dbReference type="ARBA" id="ARBA00023136"/>
    </source>
</evidence>
<evidence type="ECO:0000256" key="5">
    <source>
        <dbReference type="SAM" id="Phobius"/>
    </source>
</evidence>
<dbReference type="PANTHER" id="PTHR42910">
    <property type="entry name" value="TRANSPORTER SCO4007-RELATED"/>
    <property type="match status" value="1"/>
</dbReference>
<evidence type="ECO:0000313" key="8">
    <source>
        <dbReference type="Proteomes" id="UP000515873"/>
    </source>
</evidence>
<feature type="region of interest" description="Disordered" evidence="4">
    <location>
        <begin position="1"/>
        <end position="24"/>
    </location>
</feature>
<dbReference type="PANTHER" id="PTHR42910:SF1">
    <property type="entry name" value="MAJOR FACILITATOR SUPERFAMILY (MFS) PROFILE DOMAIN-CONTAINING PROTEIN"/>
    <property type="match status" value="1"/>
</dbReference>
<feature type="transmembrane region" description="Helical" evidence="5">
    <location>
        <begin position="268"/>
        <end position="287"/>
    </location>
</feature>
<dbReference type="InterPro" id="IPR036259">
    <property type="entry name" value="MFS_trans_sf"/>
</dbReference>
<evidence type="ECO:0000256" key="1">
    <source>
        <dbReference type="ARBA" id="ARBA00022692"/>
    </source>
</evidence>